<sequence length="490" mass="55332">MSESFRRILPKHFHIPQTSPDSDNANKSLIKGSKKQPLKPFSSRDQSRRDFTVLITRFSPTFFALALLMFSLWGFSQVQPLSKWQQRSFNMLSILLTAIASLGLGSLLGHLGSMLRWPILARAMYQMRDVDSILGTHIREWRVSRTTSIATAHLAANVLRRLSVAIFGLGYNLTDETGIEYPILSTNWTSARWAGQTFYNRSTTIPEGDYERERFWVENEIGDDISSYLLSDLQVRDTTLKVGKRIVQYSYKPSNHTIHSAVSCNLIEVNYDLYWCWNSGNRTGPFSIFEESDSVFSDLDFTRKGNPEVVSKILRGVEKQQQNHTIIDPDIIQWISLLESGMYGSPLASQICDSVVWECWPTLTETLDASGSHQIQPLQKLFHSTDLFRLLTVGSGKWGYWGAGEDHIVFMNNFRTSLTGAAVTDGVKYVSSLQSSWRNSYSLYMAGIVARLPILAIMHANTALPKLARGPHPNQTAGTAYLHTTLEIDQ</sequence>
<evidence type="ECO:0000313" key="4">
    <source>
        <dbReference type="Proteomes" id="UP000276215"/>
    </source>
</evidence>
<name>A0A3N4JXM5_9PEZI</name>
<keyword evidence="4" id="KW-1185">Reference proteome</keyword>
<keyword evidence="2" id="KW-0812">Transmembrane</keyword>
<reference evidence="3 4" key="1">
    <citation type="journal article" date="2018" name="Nat. Ecol. Evol.">
        <title>Pezizomycetes genomes reveal the molecular basis of ectomycorrhizal truffle lifestyle.</title>
        <authorList>
            <person name="Murat C."/>
            <person name="Payen T."/>
            <person name="Noel B."/>
            <person name="Kuo A."/>
            <person name="Morin E."/>
            <person name="Chen J."/>
            <person name="Kohler A."/>
            <person name="Krizsan K."/>
            <person name="Balestrini R."/>
            <person name="Da Silva C."/>
            <person name="Montanini B."/>
            <person name="Hainaut M."/>
            <person name="Levati E."/>
            <person name="Barry K.W."/>
            <person name="Belfiori B."/>
            <person name="Cichocki N."/>
            <person name="Clum A."/>
            <person name="Dockter R.B."/>
            <person name="Fauchery L."/>
            <person name="Guy J."/>
            <person name="Iotti M."/>
            <person name="Le Tacon F."/>
            <person name="Lindquist E.A."/>
            <person name="Lipzen A."/>
            <person name="Malagnac F."/>
            <person name="Mello A."/>
            <person name="Molinier V."/>
            <person name="Miyauchi S."/>
            <person name="Poulain J."/>
            <person name="Riccioni C."/>
            <person name="Rubini A."/>
            <person name="Sitrit Y."/>
            <person name="Splivallo R."/>
            <person name="Traeger S."/>
            <person name="Wang M."/>
            <person name="Zifcakova L."/>
            <person name="Wipf D."/>
            <person name="Zambonelli A."/>
            <person name="Paolocci F."/>
            <person name="Nowrousian M."/>
            <person name="Ottonello S."/>
            <person name="Baldrian P."/>
            <person name="Spatafora J.W."/>
            <person name="Henrissat B."/>
            <person name="Nagy L.G."/>
            <person name="Aury J.M."/>
            <person name="Wincker P."/>
            <person name="Grigoriev I.V."/>
            <person name="Bonfante P."/>
            <person name="Martin F.M."/>
        </authorList>
    </citation>
    <scope>NUCLEOTIDE SEQUENCE [LARGE SCALE GENOMIC DNA]</scope>
    <source>
        <strain evidence="3 4">120613-1</strain>
    </source>
</reference>
<keyword evidence="2" id="KW-1133">Transmembrane helix</keyword>
<proteinExistence type="predicted"/>
<dbReference type="EMBL" id="ML120395">
    <property type="protein sequence ID" value="RPA98444.1"/>
    <property type="molecule type" value="Genomic_DNA"/>
</dbReference>
<protein>
    <submittedName>
        <fullName evidence="3">Uncharacterized protein</fullName>
    </submittedName>
</protein>
<gene>
    <name evidence="3" type="ORF">L873DRAFT_1828523</name>
</gene>
<evidence type="ECO:0000256" key="2">
    <source>
        <dbReference type="SAM" id="Phobius"/>
    </source>
</evidence>
<feature type="compositionally biased region" description="Polar residues" evidence="1">
    <location>
        <begin position="16"/>
        <end position="27"/>
    </location>
</feature>
<dbReference type="Proteomes" id="UP000276215">
    <property type="component" value="Unassembled WGS sequence"/>
</dbReference>
<dbReference type="OrthoDB" id="4768051at2759"/>
<evidence type="ECO:0000313" key="3">
    <source>
        <dbReference type="EMBL" id="RPA98444.1"/>
    </source>
</evidence>
<feature type="transmembrane region" description="Helical" evidence="2">
    <location>
        <begin position="51"/>
        <end position="74"/>
    </location>
</feature>
<feature type="region of interest" description="Disordered" evidence="1">
    <location>
        <begin position="1"/>
        <end position="44"/>
    </location>
</feature>
<keyword evidence="2" id="KW-0472">Membrane</keyword>
<organism evidence="3 4">
    <name type="scientific">Choiromyces venosus 120613-1</name>
    <dbReference type="NCBI Taxonomy" id="1336337"/>
    <lineage>
        <taxon>Eukaryota</taxon>
        <taxon>Fungi</taxon>
        <taxon>Dikarya</taxon>
        <taxon>Ascomycota</taxon>
        <taxon>Pezizomycotina</taxon>
        <taxon>Pezizomycetes</taxon>
        <taxon>Pezizales</taxon>
        <taxon>Tuberaceae</taxon>
        <taxon>Choiromyces</taxon>
    </lineage>
</organism>
<evidence type="ECO:0000256" key="1">
    <source>
        <dbReference type="SAM" id="MobiDB-lite"/>
    </source>
</evidence>
<dbReference type="AlphaFoldDB" id="A0A3N4JXM5"/>
<accession>A0A3N4JXM5</accession>
<feature type="transmembrane region" description="Helical" evidence="2">
    <location>
        <begin position="94"/>
        <end position="117"/>
    </location>
</feature>